<evidence type="ECO:0000313" key="2">
    <source>
        <dbReference type="Proteomes" id="UP000314294"/>
    </source>
</evidence>
<sequence>MTLRDPGVFDDVQAAATRQRDVSEELPLTSWRQFIINGRGFTSGAGSGRQLSFVQPKPAGCSQRLGANGEQQSFPLRWAIMQQHLGKGPSGPAHLKQRIVFLFRGDSTTCRHLKYPQCKGANLG</sequence>
<dbReference type="EMBL" id="SRLO01000021">
    <property type="protein sequence ID" value="TNN85305.1"/>
    <property type="molecule type" value="Genomic_DNA"/>
</dbReference>
<proteinExistence type="predicted"/>
<keyword evidence="2" id="KW-1185">Reference proteome</keyword>
<comment type="caution">
    <text evidence="1">The sequence shown here is derived from an EMBL/GenBank/DDBJ whole genome shotgun (WGS) entry which is preliminary data.</text>
</comment>
<dbReference type="AlphaFoldDB" id="A0A4Z2J4M3"/>
<dbReference type="Proteomes" id="UP000314294">
    <property type="component" value="Unassembled WGS sequence"/>
</dbReference>
<gene>
    <name evidence="1" type="ORF">EYF80_004327</name>
</gene>
<organism evidence="1 2">
    <name type="scientific">Liparis tanakae</name>
    <name type="common">Tanaka's snailfish</name>
    <dbReference type="NCBI Taxonomy" id="230148"/>
    <lineage>
        <taxon>Eukaryota</taxon>
        <taxon>Metazoa</taxon>
        <taxon>Chordata</taxon>
        <taxon>Craniata</taxon>
        <taxon>Vertebrata</taxon>
        <taxon>Euteleostomi</taxon>
        <taxon>Actinopterygii</taxon>
        <taxon>Neopterygii</taxon>
        <taxon>Teleostei</taxon>
        <taxon>Neoteleostei</taxon>
        <taxon>Acanthomorphata</taxon>
        <taxon>Eupercaria</taxon>
        <taxon>Perciformes</taxon>
        <taxon>Cottioidei</taxon>
        <taxon>Cottales</taxon>
        <taxon>Liparidae</taxon>
        <taxon>Liparis</taxon>
    </lineage>
</organism>
<evidence type="ECO:0000313" key="1">
    <source>
        <dbReference type="EMBL" id="TNN85305.1"/>
    </source>
</evidence>
<protein>
    <submittedName>
        <fullName evidence="1">Uncharacterized protein</fullName>
    </submittedName>
</protein>
<accession>A0A4Z2J4M3</accession>
<name>A0A4Z2J4M3_9TELE</name>
<reference evidence="1 2" key="1">
    <citation type="submission" date="2019-03" db="EMBL/GenBank/DDBJ databases">
        <title>First draft genome of Liparis tanakae, snailfish: a comprehensive survey of snailfish specific genes.</title>
        <authorList>
            <person name="Kim W."/>
            <person name="Song I."/>
            <person name="Jeong J.-H."/>
            <person name="Kim D."/>
            <person name="Kim S."/>
            <person name="Ryu S."/>
            <person name="Song J.Y."/>
            <person name="Lee S.K."/>
        </authorList>
    </citation>
    <scope>NUCLEOTIDE SEQUENCE [LARGE SCALE GENOMIC DNA]</scope>
    <source>
        <tissue evidence="1">Muscle</tissue>
    </source>
</reference>